<evidence type="ECO:0000313" key="2">
    <source>
        <dbReference type="Proteomes" id="UP000679722"/>
    </source>
</evidence>
<name>A0ABS5H7M5_9GAMM</name>
<accession>A0ABS5H7M5</accession>
<reference evidence="1 2" key="1">
    <citation type="submission" date="2021-04" db="EMBL/GenBank/DDBJ databases">
        <authorList>
            <person name="Sun C."/>
        </authorList>
    </citation>
    <scope>NUCLEOTIDE SEQUENCE [LARGE SCALE GENOMIC DNA]</scope>
    <source>
        <strain evidence="1 2">A79</strain>
    </source>
</reference>
<gene>
    <name evidence="1" type="ORF">J9B83_01155</name>
</gene>
<sequence>MIFVEAINKTITQPNGKKWLTKNKYRPAGHHQDSVELSSAAHEVKEIFLDSEESTPLTASSSIFANLVEHVLSHVFNDSLHLHSPEELMLDQKSWALFLQVPPSNETNNKSPSYLTPEGYKPPISKQLIFHIPVKPFYGNTLDMTLLMSSHNGSPKPPEFFATHPKETTLPILRTPYSPEFLAQQTSHFHIFLDQDGEPDQLSPLYSHVNQSRLTEQNTSPNITGLRVWRAKKNILTPAVLGDNRIGLLFVGHYSPLTGNTISEETRSRQANNLYTKA</sequence>
<comment type="caution">
    <text evidence="1">The sequence shown here is derived from an EMBL/GenBank/DDBJ whole genome shotgun (WGS) entry which is preliminary data.</text>
</comment>
<proteinExistence type="predicted"/>
<dbReference type="Proteomes" id="UP000679722">
    <property type="component" value="Unassembled WGS sequence"/>
</dbReference>
<evidence type="ECO:0000313" key="1">
    <source>
        <dbReference type="EMBL" id="MBR7887530.1"/>
    </source>
</evidence>
<dbReference type="EMBL" id="JAGSSV010000001">
    <property type="protein sequence ID" value="MBR7887530.1"/>
    <property type="molecule type" value="Genomic_DNA"/>
</dbReference>
<reference evidence="2" key="2">
    <citation type="submission" date="2023-07" db="EMBL/GenBank/DDBJ databases">
        <title>Marinomonas vulgaris A79, complete genome.</title>
        <authorList>
            <person name="Ying J.-J."/>
        </authorList>
    </citation>
    <scope>NUCLEOTIDE SEQUENCE [LARGE SCALE GENOMIC DNA]</scope>
    <source>
        <strain evidence="2">A79</strain>
    </source>
</reference>
<keyword evidence="2" id="KW-1185">Reference proteome</keyword>
<organism evidence="1 2">
    <name type="scientific">Marinomonas vulgaris</name>
    <dbReference type="NCBI Taxonomy" id="2823372"/>
    <lineage>
        <taxon>Bacteria</taxon>
        <taxon>Pseudomonadati</taxon>
        <taxon>Pseudomonadota</taxon>
        <taxon>Gammaproteobacteria</taxon>
        <taxon>Oceanospirillales</taxon>
        <taxon>Oceanospirillaceae</taxon>
        <taxon>Marinomonas</taxon>
    </lineage>
</organism>
<protein>
    <submittedName>
        <fullName evidence="1">Uncharacterized protein</fullName>
    </submittedName>
</protein>
<dbReference type="RefSeq" id="WP_211534843.1">
    <property type="nucleotide sequence ID" value="NZ_JAGSSV010000001.1"/>
</dbReference>